<proteinExistence type="predicted"/>
<dbReference type="Proteomes" id="UP000807353">
    <property type="component" value="Unassembled WGS sequence"/>
</dbReference>
<evidence type="ECO:0000313" key="4">
    <source>
        <dbReference type="Proteomes" id="UP000807353"/>
    </source>
</evidence>
<feature type="compositionally biased region" description="Basic and acidic residues" evidence="1">
    <location>
        <begin position="94"/>
        <end position="105"/>
    </location>
</feature>
<dbReference type="Pfam" id="PF20415">
    <property type="entry name" value="DUF6699"/>
    <property type="match status" value="1"/>
</dbReference>
<sequence length="315" mass="35381">MIHDEVWCSASPDSRESQIMDEFTDFYFSEAITSYLNSTSGEVPFDIDLPPSYVDDSPKNAMRIRGSREDPTPSVQRLTPNFRASYLGGRINPKQREADTDDHYNISDTRQADSYSFNASPQTPSRTLVMALGSSSGVASTYTQKPLILTPETQIITKMHPELVFTTNPKFQIDLSDARTIAQQTSRVLSEGATMPLTASLEIVCPTLPWKITITPRERNAFVTVSDVLNGMYSALQRQITDIEFSLESPKDQRRITEAYRLRCKRFGSDGKASEELSKGVKRIDFLHGKNRFLGFSLVEQPDLSQPIWLLSTSS</sequence>
<dbReference type="EMBL" id="MU150282">
    <property type="protein sequence ID" value="KAF9461571.1"/>
    <property type="molecule type" value="Genomic_DNA"/>
</dbReference>
<organism evidence="3 4">
    <name type="scientific">Collybia nuda</name>
    <dbReference type="NCBI Taxonomy" id="64659"/>
    <lineage>
        <taxon>Eukaryota</taxon>
        <taxon>Fungi</taxon>
        <taxon>Dikarya</taxon>
        <taxon>Basidiomycota</taxon>
        <taxon>Agaricomycotina</taxon>
        <taxon>Agaricomycetes</taxon>
        <taxon>Agaricomycetidae</taxon>
        <taxon>Agaricales</taxon>
        <taxon>Tricholomatineae</taxon>
        <taxon>Clitocybaceae</taxon>
        <taxon>Collybia</taxon>
    </lineage>
</organism>
<feature type="domain" description="DUF6699" evidence="2">
    <location>
        <begin position="179"/>
        <end position="297"/>
    </location>
</feature>
<feature type="compositionally biased region" description="Polar residues" evidence="1">
    <location>
        <begin position="106"/>
        <end position="120"/>
    </location>
</feature>
<feature type="region of interest" description="Disordered" evidence="1">
    <location>
        <begin position="93"/>
        <end position="120"/>
    </location>
</feature>
<accession>A0A9P6CDA0</accession>
<dbReference type="AlphaFoldDB" id="A0A9P6CDA0"/>
<protein>
    <recommendedName>
        <fullName evidence="2">DUF6699 domain-containing protein</fullName>
    </recommendedName>
</protein>
<name>A0A9P6CDA0_9AGAR</name>
<comment type="caution">
    <text evidence="3">The sequence shown here is derived from an EMBL/GenBank/DDBJ whole genome shotgun (WGS) entry which is preliminary data.</text>
</comment>
<evidence type="ECO:0000313" key="3">
    <source>
        <dbReference type="EMBL" id="KAF9461571.1"/>
    </source>
</evidence>
<evidence type="ECO:0000256" key="1">
    <source>
        <dbReference type="SAM" id="MobiDB-lite"/>
    </source>
</evidence>
<dbReference type="InterPro" id="IPR046522">
    <property type="entry name" value="DUF6699"/>
</dbReference>
<reference evidence="3" key="1">
    <citation type="submission" date="2020-11" db="EMBL/GenBank/DDBJ databases">
        <authorList>
            <consortium name="DOE Joint Genome Institute"/>
            <person name="Ahrendt S."/>
            <person name="Riley R."/>
            <person name="Andreopoulos W."/>
            <person name="Labutti K."/>
            <person name="Pangilinan J."/>
            <person name="Ruiz-Duenas F.J."/>
            <person name="Barrasa J.M."/>
            <person name="Sanchez-Garcia M."/>
            <person name="Camarero S."/>
            <person name="Miyauchi S."/>
            <person name="Serrano A."/>
            <person name="Linde D."/>
            <person name="Babiker R."/>
            <person name="Drula E."/>
            <person name="Ayuso-Fernandez I."/>
            <person name="Pacheco R."/>
            <person name="Padilla G."/>
            <person name="Ferreira P."/>
            <person name="Barriuso J."/>
            <person name="Kellner H."/>
            <person name="Castanera R."/>
            <person name="Alfaro M."/>
            <person name="Ramirez L."/>
            <person name="Pisabarro A.G."/>
            <person name="Kuo A."/>
            <person name="Tritt A."/>
            <person name="Lipzen A."/>
            <person name="He G."/>
            <person name="Yan M."/>
            <person name="Ng V."/>
            <person name="Cullen D."/>
            <person name="Martin F."/>
            <person name="Rosso M.-N."/>
            <person name="Henrissat B."/>
            <person name="Hibbett D."/>
            <person name="Martinez A.T."/>
            <person name="Grigoriev I.V."/>
        </authorList>
    </citation>
    <scope>NUCLEOTIDE SEQUENCE</scope>
    <source>
        <strain evidence="3">CBS 247.69</strain>
    </source>
</reference>
<dbReference type="OrthoDB" id="3172906at2759"/>
<keyword evidence="4" id="KW-1185">Reference proteome</keyword>
<evidence type="ECO:0000259" key="2">
    <source>
        <dbReference type="Pfam" id="PF20415"/>
    </source>
</evidence>
<gene>
    <name evidence="3" type="ORF">BDZ94DRAFT_805527</name>
</gene>